<sequence length="286" mass="31363">MLAKKKKRMTATAVLAILLIALISWIWWANTALELNIYRIASGGLPDGFDGYRIAHVSDLHNAELGEENEALLTILHDAEPDVIAITGDLIESRNTDIEIALQFAAKAVKIAPCYYVTGNHEARILEYSGFENGLIELGVVVLENERVELEIAGEAIALLGVHDPSFQSDGITPDETAIDRALDSIVEENDGYAILLSHRPELFDTYTEKGIELVLCGHAHGGQFRLPFVGGLAAPNQGLFPKYDAGLYTERNTNMIVSRGIGNSIIPFRFNNRPEVVLIELRAKG</sequence>
<proteinExistence type="predicted"/>
<dbReference type="EMBL" id="JANFZH010000031">
    <property type="protein sequence ID" value="MCQ4840836.1"/>
    <property type="molecule type" value="Genomic_DNA"/>
</dbReference>
<keyword evidence="2" id="KW-0378">Hydrolase</keyword>
<evidence type="ECO:0000313" key="4">
    <source>
        <dbReference type="EMBL" id="MCQ4840836.1"/>
    </source>
</evidence>
<reference evidence="4 5" key="1">
    <citation type="submission" date="2022-06" db="EMBL/GenBank/DDBJ databases">
        <title>Isolation of gut microbiota from human fecal samples.</title>
        <authorList>
            <person name="Pamer E.G."/>
            <person name="Barat B."/>
            <person name="Waligurski E."/>
            <person name="Medina S."/>
            <person name="Paddock L."/>
            <person name="Mostad J."/>
        </authorList>
    </citation>
    <scope>NUCLEOTIDE SEQUENCE [LARGE SCALE GENOMIC DNA]</scope>
    <source>
        <strain evidence="4 5">DFI.9.73</strain>
    </source>
</reference>
<dbReference type="GeneID" id="90532096"/>
<keyword evidence="5" id="KW-1185">Reference proteome</keyword>
<dbReference type="Proteomes" id="UP001524473">
    <property type="component" value="Unassembled WGS sequence"/>
</dbReference>
<feature type="domain" description="Calcineurin-like phosphoesterase" evidence="3">
    <location>
        <begin position="53"/>
        <end position="222"/>
    </location>
</feature>
<evidence type="ECO:0000259" key="3">
    <source>
        <dbReference type="Pfam" id="PF00149"/>
    </source>
</evidence>
<name>A0ABT1S1P6_9FIRM</name>
<dbReference type="InterPro" id="IPR051158">
    <property type="entry name" value="Metallophosphoesterase_sf"/>
</dbReference>
<evidence type="ECO:0000256" key="1">
    <source>
        <dbReference type="ARBA" id="ARBA00022723"/>
    </source>
</evidence>
<dbReference type="RefSeq" id="WP_066863008.1">
    <property type="nucleotide sequence ID" value="NZ_CABKVV010000013.1"/>
</dbReference>
<protein>
    <submittedName>
        <fullName evidence="4">Metallophosphoesterase</fullName>
    </submittedName>
</protein>
<accession>A0ABT1S1P6</accession>
<gene>
    <name evidence="4" type="ORF">NE695_13055</name>
</gene>
<comment type="caution">
    <text evidence="4">The sequence shown here is derived from an EMBL/GenBank/DDBJ whole genome shotgun (WGS) entry which is preliminary data.</text>
</comment>
<evidence type="ECO:0000256" key="2">
    <source>
        <dbReference type="ARBA" id="ARBA00022801"/>
    </source>
</evidence>
<evidence type="ECO:0000313" key="5">
    <source>
        <dbReference type="Proteomes" id="UP001524473"/>
    </source>
</evidence>
<dbReference type="InterPro" id="IPR004843">
    <property type="entry name" value="Calcineurin-like_PHP"/>
</dbReference>
<dbReference type="PANTHER" id="PTHR31302:SF31">
    <property type="entry name" value="PHOSPHODIESTERASE YAEI"/>
    <property type="match status" value="1"/>
</dbReference>
<dbReference type="SUPFAM" id="SSF56300">
    <property type="entry name" value="Metallo-dependent phosphatases"/>
    <property type="match status" value="1"/>
</dbReference>
<dbReference type="CDD" id="cd07385">
    <property type="entry name" value="MPP_YkuE_C"/>
    <property type="match status" value="1"/>
</dbReference>
<dbReference type="PANTHER" id="PTHR31302">
    <property type="entry name" value="TRANSMEMBRANE PROTEIN WITH METALLOPHOSPHOESTERASE DOMAIN-RELATED"/>
    <property type="match status" value="1"/>
</dbReference>
<dbReference type="Pfam" id="PF00149">
    <property type="entry name" value="Metallophos"/>
    <property type="match status" value="1"/>
</dbReference>
<dbReference type="InterPro" id="IPR029052">
    <property type="entry name" value="Metallo-depent_PP-like"/>
</dbReference>
<dbReference type="Gene3D" id="3.60.21.10">
    <property type="match status" value="1"/>
</dbReference>
<organism evidence="4 5">
    <name type="scientific">Neglectibacter timonensis</name>
    <dbReference type="NCBI Taxonomy" id="1776382"/>
    <lineage>
        <taxon>Bacteria</taxon>
        <taxon>Bacillati</taxon>
        <taxon>Bacillota</taxon>
        <taxon>Clostridia</taxon>
        <taxon>Eubacteriales</taxon>
        <taxon>Oscillospiraceae</taxon>
        <taxon>Neglectibacter</taxon>
    </lineage>
</organism>
<keyword evidence="1" id="KW-0479">Metal-binding</keyword>